<feature type="region of interest" description="Disordered" evidence="1">
    <location>
        <begin position="69"/>
        <end position="101"/>
    </location>
</feature>
<feature type="region of interest" description="Disordered" evidence="1">
    <location>
        <begin position="1"/>
        <end position="42"/>
    </location>
</feature>
<evidence type="ECO:0000256" key="1">
    <source>
        <dbReference type="SAM" id="MobiDB-lite"/>
    </source>
</evidence>
<gene>
    <name evidence="2" type="ORF">GUJ93_ZPchr0001g32424</name>
</gene>
<dbReference type="AlphaFoldDB" id="A0A8J5RRU1"/>
<feature type="compositionally biased region" description="Basic and acidic residues" evidence="1">
    <location>
        <begin position="91"/>
        <end position="101"/>
    </location>
</feature>
<keyword evidence="3" id="KW-1185">Reference proteome</keyword>
<name>A0A8J5RRU1_ZIZPA</name>
<comment type="caution">
    <text evidence="2">The sequence shown here is derived from an EMBL/GenBank/DDBJ whole genome shotgun (WGS) entry which is preliminary data.</text>
</comment>
<protein>
    <submittedName>
        <fullName evidence="2">Uncharacterized protein</fullName>
    </submittedName>
</protein>
<evidence type="ECO:0000313" key="3">
    <source>
        <dbReference type="Proteomes" id="UP000729402"/>
    </source>
</evidence>
<dbReference type="EMBL" id="JAAALK010000288">
    <property type="protein sequence ID" value="KAG8052064.1"/>
    <property type="molecule type" value="Genomic_DNA"/>
</dbReference>
<evidence type="ECO:0000313" key="2">
    <source>
        <dbReference type="EMBL" id="KAG8052064.1"/>
    </source>
</evidence>
<proteinExistence type="predicted"/>
<accession>A0A8J5RRU1</accession>
<feature type="compositionally biased region" description="Gly residues" evidence="1">
    <location>
        <begin position="70"/>
        <end position="86"/>
    </location>
</feature>
<sequence length="119" mass="12855">MEAGGAEEVDGDATIDREDNTARRWGDDAMTTLSQEDDDATSTKECIWVKTTADDMIWTYSRDQIQPWSNGGGGCMAIGGGRGSQFGGEAMDQRAHERGSDSHLSVSLARWRLVAGGRV</sequence>
<reference evidence="2" key="2">
    <citation type="submission" date="2021-02" db="EMBL/GenBank/DDBJ databases">
        <authorList>
            <person name="Kimball J.A."/>
            <person name="Haas M.W."/>
            <person name="Macchietto M."/>
            <person name="Kono T."/>
            <person name="Duquette J."/>
            <person name="Shao M."/>
        </authorList>
    </citation>
    <scope>NUCLEOTIDE SEQUENCE</scope>
    <source>
        <tissue evidence="2">Fresh leaf tissue</tissue>
    </source>
</reference>
<feature type="compositionally biased region" description="Basic and acidic residues" evidence="1">
    <location>
        <begin position="14"/>
        <end position="27"/>
    </location>
</feature>
<feature type="compositionally biased region" description="Acidic residues" evidence="1">
    <location>
        <begin position="1"/>
        <end position="13"/>
    </location>
</feature>
<dbReference type="Proteomes" id="UP000729402">
    <property type="component" value="Unassembled WGS sequence"/>
</dbReference>
<organism evidence="2 3">
    <name type="scientific">Zizania palustris</name>
    <name type="common">Northern wild rice</name>
    <dbReference type="NCBI Taxonomy" id="103762"/>
    <lineage>
        <taxon>Eukaryota</taxon>
        <taxon>Viridiplantae</taxon>
        <taxon>Streptophyta</taxon>
        <taxon>Embryophyta</taxon>
        <taxon>Tracheophyta</taxon>
        <taxon>Spermatophyta</taxon>
        <taxon>Magnoliopsida</taxon>
        <taxon>Liliopsida</taxon>
        <taxon>Poales</taxon>
        <taxon>Poaceae</taxon>
        <taxon>BOP clade</taxon>
        <taxon>Oryzoideae</taxon>
        <taxon>Oryzeae</taxon>
        <taxon>Zizaniinae</taxon>
        <taxon>Zizania</taxon>
    </lineage>
</organism>
<reference evidence="2" key="1">
    <citation type="journal article" date="2021" name="bioRxiv">
        <title>Whole Genome Assembly and Annotation of Northern Wild Rice, Zizania palustris L., Supports a Whole Genome Duplication in the Zizania Genus.</title>
        <authorList>
            <person name="Haas M."/>
            <person name="Kono T."/>
            <person name="Macchietto M."/>
            <person name="Millas R."/>
            <person name="McGilp L."/>
            <person name="Shao M."/>
            <person name="Duquette J."/>
            <person name="Hirsch C.N."/>
            <person name="Kimball J."/>
        </authorList>
    </citation>
    <scope>NUCLEOTIDE SEQUENCE</scope>
    <source>
        <tissue evidence="2">Fresh leaf tissue</tissue>
    </source>
</reference>